<name>A0ABV0Y9C6_9TELE</name>
<feature type="transmembrane region" description="Helical" evidence="7">
    <location>
        <begin position="481"/>
        <end position="505"/>
    </location>
</feature>
<evidence type="ECO:0000256" key="5">
    <source>
        <dbReference type="PROSITE-ProRule" id="PRU00043"/>
    </source>
</evidence>
<dbReference type="PANTHER" id="PTHR24027">
    <property type="entry name" value="CADHERIN-23"/>
    <property type="match status" value="1"/>
</dbReference>
<dbReference type="Pfam" id="PF00028">
    <property type="entry name" value="Cadherin"/>
    <property type="match status" value="2"/>
</dbReference>
<sequence>MKLEPWSRGQQTQQRHPDVSLPRHLLQLLRGQPKVFLGQPRAIVPPAFPGPSPGPPPGGTCLEHLPRKASWRHPKAQKYTLIVKATDHGQPRPLSSSTTVIINIEDGNRHLPVFTNEKSQASVKEGQEDVLISRLHVIDKDTKGTKAWKAKYKIQGDKNNNFRIVTDPDTNDGLLYVEKKLNYEDDPVKNINITSENEILYFICKVIDRNTAGLWKINTIIRNPFSVAQSGTRAEETSHLSTHHLTVTVEDVNEAPVFDPPNKTISVFEDVALGFYLETFTAKDPDIGAASTIRYIIGEDPAGCVTVDSRTGEITTSKSLDRESQFVKDGLYVVQIYAVDNGEPPQTSTATLSIKIMDINDNAPSLDKNIIDMCQNDRISSVNVTALDPDEEPSSGPFLFKLLGDVKNKWRIDPEKGYSFKLVKEHNVSQNAMFLGHHKLQLEVSDLQGKTAVHSLLIYVCKCVKTTKPDCRLHKDTGSRLGSGALGILLLSMILLTGLLLLSFLMSCKPEKVPFPDDNVEQYLMKSNTEEPGTDCELPLVFLENKHNGQQTQTSQGMTLNLTPVLVEANSQMSQNESCQEKRILGKRSSVQSMQEQWMILHGSSLTMKKRHQQQELKNVNRVWIQQSQHVQDILINNVLKTKLLTLEAHGKDLGDYGPVRYSDEGGSEHSFELDALSIPGDPFDQDMVLDNRFLPLASICSPDITAQSSKTYFSKVWTQED</sequence>
<comment type="caution">
    <text evidence="9">The sequence shown here is derived from an EMBL/GenBank/DDBJ whole genome shotgun (WGS) entry which is preliminary data.</text>
</comment>
<dbReference type="PRINTS" id="PR00205">
    <property type="entry name" value="CADHERIN"/>
</dbReference>
<accession>A0ABV0Y9C6</accession>
<keyword evidence="3 5" id="KW-0106">Calcium</keyword>
<dbReference type="InterPro" id="IPR002126">
    <property type="entry name" value="Cadherin-like_dom"/>
</dbReference>
<keyword evidence="7" id="KW-0812">Transmembrane</keyword>
<dbReference type="SUPFAM" id="SSF49313">
    <property type="entry name" value="Cadherin-like"/>
    <property type="match status" value="4"/>
</dbReference>
<proteinExistence type="predicted"/>
<keyword evidence="7" id="KW-1133">Transmembrane helix</keyword>
<dbReference type="SMART" id="SM00112">
    <property type="entry name" value="CA"/>
    <property type="match status" value="4"/>
</dbReference>
<comment type="subcellular location">
    <subcellularLocation>
        <location evidence="1">Membrane</location>
    </subcellularLocation>
</comment>
<dbReference type="EMBL" id="JAHRIP010028321">
    <property type="protein sequence ID" value="MEQ2290394.1"/>
    <property type="molecule type" value="Genomic_DNA"/>
</dbReference>
<dbReference type="Gene3D" id="2.60.40.60">
    <property type="entry name" value="Cadherins"/>
    <property type="match status" value="4"/>
</dbReference>
<dbReference type="CDD" id="cd11304">
    <property type="entry name" value="Cadherin_repeat"/>
    <property type="match status" value="2"/>
</dbReference>
<gene>
    <name evidence="9" type="ORF">AMECASPLE_002832</name>
</gene>
<evidence type="ECO:0000256" key="6">
    <source>
        <dbReference type="SAM" id="MobiDB-lite"/>
    </source>
</evidence>
<dbReference type="PROSITE" id="PS50268">
    <property type="entry name" value="CADHERIN_2"/>
    <property type="match status" value="3"/>
</dbReference>
<keyword evidence="10" id="KW-1185">Reference proteome</keyword>
<dbReference type="InterPro" id="IPR039808">
    <property type="entry name" value="Cadherin"/>
</dbReference>
<evidence type="ECO:0000256" key="1">
    <source>
        <dbReference type="ARBA" id="ARBA00004370"/>
    </source>
</evidence>
<reference evidence="9 10" key="1">
    <citation type="submission" date="2021-06" db="EMBL/GenBank/DDBJ databases">
        <authorList>
            <person name="Palmer J.M."/>
        </authorList>
    </citation>
    <scope>NUCLEOTIDE SEQUENCE [LARGE SCALE GENOMIC DNA]</scope>
    <source>
        <strain evidence="9 10">AS_MEX2019</strain>
        <tissue evidence="9">Muscle</tissue>
    </source>
</reference>
<dbReference type="InterPro" id="IPR015919">
    <property type="entry name" value="Cadherin-like_sf"/>
</dbReference>
<dbReference type="Proteomes" id="UP001469553">
    <property type="component" value="Unassembled WGS sequence"/>
</dbReference>
<evidence type="ECO:0000313" key="10">
    <source>
        <dbReference type="Proteomes" id="UP001469553"/>
    </source>
</evidence>
<evidence type="ECO:0000256" key="2">
    <source>
        <dbReference type="ARBA" id="ARBA00022737"/>
    </source>
</evidence>
<feature type="domain" description="Cadherin" evidence="8">
    <location>
        <begin position="259"/>
        <end position="366"/>
    </location>
</feature>
<protein>
    <recommendedName>
        <fullName evidence="8">Cadherin domain-containing protein</fullName>
    </recommendedName>
</protein>
<organism evidence="9 10">
    <name type="scientific">Ameca splendens</name>
    <dbReference type="NCBI Taxonomy" id="208324"/>
    <lineage>
        <taxon>Eukaryota</taxon>
        <taxon>Metazoa</taxon>
        <taxon>Chordata</taxon>
        <taxon>Craniata</taxon>
        <taxon>Vertebrata</taxon>
        <taxon>Euteleostomi</taxon>
        <taxon>Actinopterygii</taxon>
        <taxon>Neopterygii</taxon>
        <taxon>Teleostei</taxon>
        <taxon>Neoteleostei</taxon>
        <taxon>Acanthomorphata</taxon>
        <taxon>Ovalentaria</taxon>
        <taxon>Atherinomorphae</taxon>
        <taxon>Cyprinodontiformes</taxon>
        <taxon>Goodeidae</taxon>
        <taxon>Ameca</taxon>
    </lineage>
</organism>
<evidence type="ECO:0000256" key="7">
    <source>
        <dbReference type="SAM" id="Phobius"/>
    </source>
</evidence>
<feature type="domain" description="Cadherin" evidence="8">
    <location>
        <begin position="132"/>
        <end position="258"/>
    </location>
</feature>
<evidence type="ECO:0000259" key="8">
    <source>
        <dbReference type="PROSITE" id="PS50268"/>
    </source>
</evidence>
<evidence type="ECO:0000256" key="3">
    <source>
        <dbReference type="ARBA" id="ARBA00022837"/>
    </source>
</evidence>
<dbReference type="InterPro" id="IPR020894">
    <property type="entry name" value="Cadherin_CS"/>
</dbReference>
<evidence type="ECO:0000256" key="4">
    <source>
        <dbReference type="ARBA" id="ARBA00023136"/>
    </source>
</evidence>
<keyword evidence="4 7" id="KW-0472">Membrane</keyword>
<evidence type="ECO:0000313" key="9">
    <source>
        <dbReference type="EMBL" id="MEQ2290394.1"/>
    </source>
</evidence>
<keyword evidence="2" id="KW-0677">Repeat</keyword>
<dbReference type="PANTHER" id="PTHR24027:SF433">
    <property type="entry name" value="CADHERIN 27-RELATED"/>
    <property type="match status" value="1"/>
</dbReference>
<dbReference type="PROSITE" id="PS00232">
    <property type="entry name" value="CADHERIN_1"/>
    <property type="match status" value="1"/>
</dbReference>
<feature type="region of interest" description="Disordered" evidence="6">
    <location>
        <begin position="1"/>
        <end position="20"/>
    </location>
</feature>
<feature type="domain" description="Cadherin" evidence="8">
    <location>
        <begin position="65"/>
        <end position="114"/>
    </location>
</feature>